<dbReference type="EMBL" id="ONZP01000245">
    <property type="protein sequence ID" value="SPJ78872.1"/>
    <property type="molecule type" value="Genomic_DNA"/>
</dbReference>
<proteinExistence type="predicted"/>
<evidence type="ECO:0000256" key="1">
    <source>
        <dbReference type="ARBA" id="ARBA00022737"/>
    </source>
</evidence>
<keyword evidence="2" id="KW-0175">Coiled coil</keyword>
<organism evidence="4 5">
    <name type="scientific">Fusarium torulosum</name>
    <dbReference type="NCBI Taxonomy" id="33205"/>
    <lineage>
        <taxon>Eukaryota</taxon>
        <taxon>Fungi</taxon>
        <taxon>Dikarya</taxon>
        <taxon>Ascomycota</taxon>
        <taxon>Pezizomycotina</taxon>
        <taxon>Sordariomycetes</taxon>
        <taxon>Hypocreomycetidae</taxon>
        <taxon>Hypocreales</taxon>
        <taxon>Nectriaceae</taxon>
        <taxon>Fusarium</taxon>
    </lineage>
</organism>
<sequence>MDPVSAVGLASTILTFVEAGLKLIKTAHGIHTSVDGVLEENRHRENISVEVKQAATRLETTATSGLTPEQQSLCDLAKKCKETSTELVTTLNKVKPKPSPSNPLKTFGYALKASKKASQIEDLENRLKDYRDQLTLALVELSKAEATDGFKKMLFLAKDNETKLESLTQAVEHLRQAHLSVTNTQAYSNLQQLLSVGLQARCAINQDRVLNSLKFDEMCLRYEAVHVAHEDTFSWIYESPDVVHSSEFSFSSNHYEDIRVSEQTLEIQRESREKFRNWLSLTATSVPIFHISGKLGSGKSTLMKYLCCHSRTMKELEKWAGANTLVFASFFFWRNGTKTQKSIEGLCRSLLYDVLKERPDLIPGTSPEHWGKAKQAPWMMDNKLEIPTALIKDALNRLLQSPSRLRATVFSSLSPTAESLPLGSLTSRLEIAPLVSSPVLIT</sequence>
<dbReference type="Proteomes" id="UP001187734">
    <property type="component" value="Unassembled WGS sequence"/>
</dbReference>
<feature type="coiled-coil region" evidence="2">
    <location>
        <begin position="113"/>
        <end position="177"/>
    </location>
</feature>
<feature type="domain" description="Nephrocystin 3-like N-terminal" evidence="3">
    <location>
        <begin position="272"/>
        <end position="364"/>
    </location>
</feature>
<dbReference type="PANTHER" id="PTHR10039:SF5">
    <property type="entry name" value="NACHT DOMAIN-CONTAINING PROTEIN"/>
    <property type="match status" value="1"/>
</dbReference>
<dbReference type="InterPro" id="IPR056884">
    <property type="entry name" value="NPHP3-like_N"/>
</dbReference>
<evidence type="ECO:0000256" key="2">
    <source>
        <dbReference type="SAM" id="Coils"/>
    </source>
</evidence>
<protein>
    <recommendedName>
        <fullName evidence="3">Nephrocystin 3-like N-terminal domain-containing protein</fullName>
    </recommendedName>
</protein>
<dbReference type="AlphaFoldDB" id="A0AAE8MAZ9"/>
<comment type="caution">
    <text evidence="4">The sequence shown here is derived from an EMBL/GenBank/DDBJ whole genome shotgun (WGS) entry which is preliminary data.</text>
</comment>
<accession>A0AAE8MAZ9</accession>
<evidence type="ECO:0000313" key="5">
    <source>
        <dbReference type="Proteomes" id="UP001187734"/>
    </source>
</evidence>
<keyword evidence="1" id="KW-0677">Repeat</keyword>
<keyword evidence="5" id="KW-1185">Reference proteome</keyword>
<evidence type="ECO:0000259" key="3">
    <source>
        <dbReference type="Pfam" id="PF24883"/>
    </source>
</evidence>
<gene>
    <name evidence="4" type="ORF">FTOL_07263</name>
</gene>
<dbReference type="InterPro" id="IPR027417">
    <property type="entry name" value="P-loop_NTPase"/>
</dbReference>
<evidence type="ECO:0000313" key="4">
    <source>
        <dbReference type="EMBL" id="SPJ78872.1"/>
    </source>
</evidence>
<reference evidence="4" key="1">
    <citation type="submission" date="2018-03" db="EMBL/GenBank/DDBJ databases">
        <authorList>
            <person name="Guldener U."/>
        </authorList>
    </citation>
    <scope>NUCLEOTIDE SEQUENCE</scope>
</reference>
<name>A0AAE8MAZ9_9HYPO</name>
<dbReference type="PANTHER" id="PTHR10039">
    <property type="entry name" value="AMELOGENIN"/>
    <property type="match status" value="1"/>
</dbReference>
<dbReference type="Gene3D" id="3.40.50.300">
    <property type="entry name" value="P-loop containing nucleotide triphosphate hydrolases"/>
    <property type="match status" value="1"/>
</dbReference>
<dbReference type="Pfam" id="PF24883">
    <property type="entry name" value="NPHP3_N"/>
    <property type="match status" value="1"/>
</dbReference>